<dbReference type="InterPro" id="IPR017441">
    <property type="entry name" value="Protein_kinase_ATP_BS"/>
</dbReference>
<sequence>MTTSSTPQSAVGRAIDLADVSVSPSQHGGHSKRQGLGPASAESASASAPDQATGVPSSVAVAGGEGFAESQRGGSRWAAELNDSADEHDDDDGDDDDGDDDDEVELVPLPGFDAAFENLGVLGQGSFSVVFAARARRSGKVYAVKRSLRHLPSVAARDRLTREVVLAHLAGPHPCVLRYHDAWQEGGHLLIRAQNCPGGSLASVAARAARGELEEAQATWQGPQGVAGKPAAVDLGDSGLKVSVADSDIDEVDEEAEEAEEAEDEAEDEEDEDKDEEDGDDASMSPSGSAAAATRAAQQGAFGSRPHAGPARGGPHTRHPGHTRAPSCPVGWKVGDAAIAPAVAGQPAAATGPAGASATSSSAAGPAALAAAGGERPPCLQRLDSALHTHVPCAVLPEAAVWAVAGRVAAGLAHLHRAGVIHGDVKTANVLIDEAGGVLVGDLGTASLLDPVTGAAPAQEAEDGDSRYIAPEMLTSARGATPAADVFSLGVVLFELAWALLPPANGDGWRALRAGSLPPVMRSVKAFRSDGLLALVRRLLHPDPASRPTAAEVAAMHPCSSAEGHQQAAEFFRKAAQADASRSRIGGGGGGASGGGGGAWKRGAEHPMTMAGAVLVASVAGGGGGPMLGRAASWVPGMGEAVAAADRVPQLQEALDEAAEGGSEEGGDERGGDGRRGGRGGCLPSEATGRGRAVMSASRPRGRARVAASASGRRAGAGPSNFESVAAPGEAGDPGWQSPTFAGPRHAVASANRSERAPGSVSTALKRTRSDLHTAEACAAGVRSSSRCGGRADCGDDVAGADQTRRTLAFGVAADGSMFSSGSPASAGSVPSAPGFCGRGAASPEHSLGQPFERPDAARAESTSDAAPRTQRPRLTLDEDAMSAVAGGQLALGASGRAAKERLGEVCGMGSLAIDAGMCTSAKSGDSSPPLVTPVDAIGSSWATSQRWVIPPAFAATRWEGARKPQRPADAQSPRPGGRTGASQQRGAHQ</sequence>
<keyword evidence="5" id="KW-0652">Protein synthesis inhibitor</keyword>
<protein>
    <recommendedName>
        <fullName evidence="9">Protein kinase domain-containing protein</fullName>
    </recommendedName>
</protein>
<dbReference type="GO" id="GO:0017148">
    <property type="term" value="P:negative regulation of translation"/>
    <property type="evidence" value="ECO:0007669"/>
    <property type="project" value="UniProtKB-KW"/>
</dbReference>
<dbReference type="PANTHER" id="PTHR11042:SF189">
    <property type="entry name" value="PROTEIN KINASE DOMAIN-CONTAINING PROTEIN"/>
    <property type="match status" value="1"/>
</dbReference>
<dbReference type="PROSITE" id="PS00108">
    <property type="entry name" value="PROTEIN_KINASE_ST"/>
    <property type="match status" value="1"/>
</dbReference>
<evidence type="ECO:0000313" key="11">
    <source>
        <dbReference type="Proteomes" id="UP000323011"/>
    </source>
</evidence>
<dbReference type="GO" id="GO:0004672">
    <property type="term" value="F:protein kinase activity"/>
    <property type="evidence" value="ECO:0007669"/>
    <property type="project" value="InterPro"/>
</dbReference>
<feature type="binding site" evidence="7">
    <location>
        <position position="145"/>
    </location>
    <ligand>
        <name>ATP</name>
        <dbReference type="ChEBI" id="CHEBI:30616"/>
    </ligand>
</feature>
<dbReference type="Gene3D" id="1.10.510.10">
    <property type="entry name" value="Transferase(Phosphotransferase) domain 1"/>
    <property type="match status" value="1"/>
</dbReference>
<dbReference type="PROSITE" id="PS50011">
    <property type="entry name" value="PROTEIN_KINASE_DOM"/>
    <property type="match status" value="1"/>
</dbReference>
<keyword evidence="3" id="KW-0418">Kinase</keyword>
<proteinExistence type="inferred from homology"/>
<evidence type="ECO:0000256" key="1">
    <source>
        <dbReference type="ARBA" id="ARBA00022679"/>
    </source>
</evidence>
<dbReference type="InterPro" id="IPR000719">
    <property type="entry name" value="Prot_kinase_dom"/>
</dbReference>
<dbReference type="InterPro" id="IPR008271">
    <property type="entry name" value="Ser/Thr_kinase_AS"/>
</dbReference>
<feature type="region of interest" description="Disordered" evidence="8">
    <location>
        <begin position="1"/>
        <end position="103"/>
    </location>
</feature>
<evidence type="ECO:0000256" key="3">
    <source>
        <dbReference type="ARBA" id="ARBA00022777"/>
    </source>
</evidence>
<keyword evidence="2 7" id="KW-0547">Nucleotide-binding</keyword>
<feature type="region of interest" description="Disordered" evidence="8">
    <location>
        <begin position="580"/>
        <end position="604"/>
    </location>
</feature>
<keyword evidence="11" id="KW-1185">Reference proteome</keyword>
<evidence type="ECO:0000256" key="5">
    <source>
        <dbReference type="ARBA" id="ARBA00023193"/>
    </source>
</evidence>
<feature type="region of interest" description="Disordered" evidence="8">
    <location>
        <begin position="820"/>
        <end position="876"/>
    </location>
</feature>
<comment type="similarity">
    <text evidence="6">Belongs to the protein kinase superfamily. Ser/Thr protein kinase family. GCN2 subfamily.</text>
</comment>
<dbReference type="PANTHER" id="PTHR11042">
    <property type="entry name" value="EUKARYOTIC TRANSLATION INITIATION FACTOR 2-ALPHA KINASE EIF2-ALPHA KINASE -RELATED"/>
    <property type="match status" value="1"/>
</dbReference>
<dbReference type="Pfam" id="PF00069">
    <property type="entry name" value="Pkinase"/>
    <property type="match status" value="2"/>
</dbReference>
<feature type="compositionally biased region" description="Polar residues" evidence="8">
    <location>
        <begin position="981"/>
        <end position="990"/>
    </location>
</feature>
<evidence type="ECO:0000259" key="9">
    <source>
        <dbReference type="PROSITE" id="PS50011"/>
    </source>
</evidence>
<evidence type="ECO:0000256" key="7">
    <source>
        <dbReference type="PROSITE-ProRule" id="PRU10141"/>
    </source>
</evidence>
<dbReference type="EMBL" id="VLTN01000007">
    <property type="protein sequence ID" value="KAA0155425.1"/>
    <property type="molecule type" value="Genomic_DNA"/>
</dbReference>
<evidence type="ECO:0000256" key="2">
    <source>
        <dbReference type="ARBA" id="ARBA00022741"/>
    </source>
</evidence>
<feature type="compositionally biased region" description="Acidic residues" evidence="8">
    <location>
        <begin position="247"/>
        <end position="281"/>
    </location>
</feature>
<dbReference type="AlphaFoldDB" id="A0A5A8CQR2"/>
<organism evidence="10 11">
    <name type="scientific">Cafeteria roenbergensis</name>
    <name type="common">Marine flagellate</name>
    <dbReference type="NCBI Taxonomy" id="33653"/>
    <lineage>
        <taxon>Eukaryota</taxon>
        <taxon>Sar</taxon>
        <taxon>Stramenopiles</taxon>
        <taxon>Bigyra</taxon>
        <taxon>Opalozoa</taxon>
        <taxon>Bicosoecida</taxon>
        <taxon>Cafeteriaceae</taxon>
        <taxon>Cafeteria</taxon>
    </lineage>
</organism>
<feature type="compositionally biased region" description="Low complexity" evidence="8">
    <location>
        <begin position="39"/>
        <end position="48"/>
    </location>
</feature>
<dbReference type="SUPFAM" id="SSF56112">
    <property type="entry name" value="Protein kinase-like (PK-like)"/>
    <property type="match status" value="1"/>
</dbReference>
<dbReference type="PROSITE" id="PS00107">
    <property type="entry name" value="PROTEIN_KINASE_ATP"/>
    <property type="match status" value="1"/>
</dbReference>
<feature type="compositionally biased region" description="Acidic residues" evidence="8">
    <location>
        <begin position="83"/>
        <end position="103"/>
    </location>
</feature>
<name>A0A5A8CQR2_CAFRO</name>
<dbReference type="InterPro" id="IPR011009">
    <property type="entry name" value="Kinase-like_dom_sf"/>
</dbReference>
<feature type="compositionally biased region" description="Low complexity" evidence="8">
    <location>
        <begin position="820"/>
        <end position="835"/>
    </location>
</feature>
<dbReference type="InterPro" id="IPR050339">
    <property type="entry name" value="CC_SR_Kinase"/>
</dbReference>
<feature type="region of interest" description="Disordered" evidence="8">
    <location>
        <begin position="956"/>
        <end position="990"/>
    </location>
</feature>
<accession>A0A5A8CQR2</accession>
<dbReference type="GO" id="GO:0005737">
    <property type="term" value="C:cytoplasm"/>
    <property type="evidence" value="ECO:0007669"/>
    <property type="project" value="TreeGrafter"/>
</dbReference>
<dbReference type="Gene3D" id="3.30.200.20">
    <property type="entry name" value="Phosphorylase Kinase, domain 1"/>
    <property type="match status" value="1"/>
</dbReference>
<keyword evidence="4 7" id="KW-0067">ATP-binding</keyword>
<evidence type="ECO:0000313" key="10">
    <source>
        <dbReference type="EMBL" id="KAA0155425.1"/>
    </source>
</evidence>
<comment type="caution">
    <text evidence="10">The sequence shown here is derived from an EMBL/GenBank/DDBJ whole genome shotgun (WGS) entry which is preliminary data.</text>
</comment>
<feature type="region of interest" description="Disordered" evidence="8">
    <location>
        <begin position="217"/>
        <end position="330"/>
    </location>
</feature>
<evidence type="ECO:0000256" key="4">
    <source>
        <dbReference type="ARBA" id="ARBA00022840"/>
    </source>
</evidence>
<feature type="compositionally biased region" description="Low complexity" evidence="8">
    <location>
        <begin position="282"/>
        <end position="301"/>
    </location>
</feature>
<dbReference type="Proteomes" id="UP000323011">
    <property type="component" value="Unassembled WGS sequence"/>
</dbReference>
<feature type="compositionally biased region" description="Gly residues" evidence="8">
    <location>
        <begin position="585"/>
        <end position="600"/>
    </location>
</feature>
<reference evidence="10 11" key="1">
    <citation type="submission" date="2019-07" db="EMBL/GenBank/DDBJ databases">
        <title>Genomes of Cafeteria roenbergensis.</title>
        <authorList>
            <person name="Fischer M.G."/>
            <person name="Hackl T."/>
            <person name="Roman M."/>
        </authorList>
    </citation>
    <scope>NUCLEOTIDE SEQUENCE [LARGE SCALE GENOMIC DNA]</scope>
    <source>
        <strain evidence="10 11">BVI</strain>
    </source>
</reference>
<evidence type="ECO:0000256" key="8">
    <source>
        <dbReference type="SAM" id="MobiDB-lite"/>
    </source>
</evidence>
<dbReference type="GO" id="GO:0005634">
    <property type="term" value="C:nucleus"/>
    <property type="evidence" value="ECO:0007669"/>
    <property type="project" value="TreeGrafter"/>
</dbReference>
<dbReference type="GO" id="GO:0005524">
    <property type="term" value="F:ATP binding"/>
    <property type="evidence" value="ECO:0007669"/>
    <property type="project" value="UniProtKB-UniRule"/>
</dbReference>
<dbReference type="SMART" id="SM00220">
    <property type="entry name" value="S_TKc"/>
    <property type="match status" value="1"/>
</dbReference>
<feature type="compositionally biased region" description="Acidic residues" evidence="8">
    <location>
        <begin position="655"/>
        <end position="667"/>
    </location>
</feature>
<feature type="domain" description="Protein kinase" evidence="9">
    <location>
        <begin position="116"/>
        <end position="560"/>
    </location>
</feature>
<feature type="region of interest" description="Disordered" evidence="8">
    <location>
        <begin position="655"/>
        <end position="733"/>
    </location>
</feature>
<keyword evidence="1" id="KW-0808">Transferase</keyword>
<gene>
    <name evidence="10" type="ORF">FNF29_01800</name>
</gene>
<evidence type="ECO:0000256" key="6">
    <source>
        <dbReference type="ARBA" id="ARBA00037982"/>
    </source>
</evidence>
<feature type="compositionally biased region" description="Low complexity" evidence="8">
    <location>
        <begin position="705"/>
        <end position="720"/>
    </location>
</feature>